<dbReference type="SUPFAM" id="SSF103473">
    <property type="entry name" value="MFS general substrate transporter"/>
    <property type="match status" value="1"/>
</dbReference>
<evidence type="ECO:0000313" key="8">
    <source>
        <dbReference type="Proteomes" id="UP001597188"/>
    </source>
</evidence>
<dbReference type="Pfam" id="PF07690">
    <property type="entry name" value="MFS_1"/>
    <property type="match status" value="1"/>
</dbReference>
<evidence type="ECO:0000256" key="1">
    <source>
        <dbReference type="ARBA" id="ARBA00004651"/>
    </source>
</evidence>
<protein>
    <submittedName>
        <fullName evidence="7">MFS transporter</fullName>
    </submittedName>
</protein>
<dbReference type="InterPro" id="IPR036259">
    <property type="entry name" value="MFS_trans_sf"/>
</dbReference>
<feature type="transmembrane region" description="Helical" evidence="6">
    <location>
        <begin position="146"/>
        <end position="166"/>
    </location>
</feature>
<proteinExistence type="predicted"/>
<keyword evidence="2" id="KW-1003">Cell membrane</keyword>
<keyword evidence="4 6" id="KW-1133">Transmembrane helix</keyword>
<evidence type="ECO:0000256" key="6">
    <source>
        <dbReference type="SAM" id="Phobius"/>
    </source>
</evidence>
<dbReference type="PANTHER" id="PTHR23513:SF6">
    <property type="entry name" value="MAJOR FACILITATOR SUPERFAMILY ASSOCIATED DOMAIN-CONTAINING PROTEIN"/>
    <property type="match status" value="1"/>
</dbReference>
<dbReference type="PANTHER" id="PTHR23513">
    <property type="entry name" value="INTEGRAL MEMBRANE EFFLUX PROTEIN-RELATED"/>
    <property type="match status" value="1"/>
</dbReference>
<dbReference type="RefSeq" id="WP_137635441.1">
    <property type="nucleotide sequence ID" value="NZ_BJDL01000021.1"/>
</dbReference>
<sequence length="406" mass="43759">MVKNIARQFILASSADLVTGLGSGIFSFGIDLYVLRTSASVNWFAGTQLIAPMLALLFARPLGQLVDRISHRRLLMWAYVWEGLVTGGYFAIIHLNLTSKMRLVDTILALIGIKLLALVEQTTYQASIVTLVPSSQMQRLNGLEQFAGMLAQTLAPMLGTILLTVLGMVNLIGLRFLTILITLVLVSCLKFGLYTAPITHQATPVLLWPWLKLQPVLWYVMGLAIIVNLVLAIGNMAIPTMLLKIMHVTTQQYGWQQALMGLGAIIASGLTVGLPPLRQPLKICTVALLSIGGWLSVIGLAGVFWGASSLSIGIIAVASFGLGFGLIFAEVPMSVYLQKRVPVPIQGRYFAFQFAVVQIVMPIGILIATIGASVAPLILVISGGSAIVMISLLVLAFVILNRHFTV</sequence>
<gene>
    <name evidence="7" type="ORF">ACFQ5L_08050</name>
</gene>
<evidence type="ECO:0000256" key="4">
    <source>
        <dbReference type="ARBA" id="ARBA00022989"/>
    </source>
</evidence>
<feature type="transmembrane region" description="Helical" evidence="6">
    <location>
        <begin position="41"/>
        <end position="62"/>
    </location>
</feature>
<feature type="transmembrane region" description="Helical" evidence="6">
    <location>
        <begin position="258"/>
        <end position="277"/>
    </location>
</feature>
<dbReference type="Proteomes" id="UP001597188">
    <property type="component" value="Unassembled WGS sequence"/>
</dbReference>
<feature type="transmembrane region" description="Helical" evidence="6">
    <location>
        <begin position="216"/>
        <end position="238"/>
    </location>
</feature>
<feature type="transmembrane region" description="Helical" evidence="6">
    <location>
        <begin position="312"/>
        <end position="337"/>
    </location>
</feature>
<evidence type="ECO:0000256" key="2">
    <source>
        <dbReference type="ARBA" id="ARBA00022475"/>
    </source>
</evidence>
<comment type="subcellular location">
    <subcellularLocation>
        <location evidence="1">Cell membrane</location>
        <topology evidence="1">Multi-pass membrane protein</topology>
    </subcellularLocation>
</comment>
<keyword evidence="5 6" id="KW-0472">Membrane</keyword>
<reference evidence="8" key="1">
    <citation type="journal article" date="2019" name="Int. J. Syst. Evol. Microbiol.">
        <title>The Global Catalogue of Microorganisms (GCM) 10K type strain sequencing project: providing services to taxonomists for standard genome sequencing and annotation.</title>
        <authorList>
            <consortium name="The Broad Institute Genomics Platform"/>
            <consortium name="The Broad Institute Genome Sequencing Center for Infectious Disease"/>
            <person name="Wu L."/>
            <person name="Ma J."/>
        </authorList>
    </citation>
    <scope>NUCLEOTIDE SEQUENCE [LARGE SCALE GENOMIC DNA]</scope>
    <source>
        <strain evidence="8">CCM 8931</strain>
    </source>
</reference>
<evidence type="ECO:0000256" key="5">
    <source>
        <dbReference type="ARBA" id="ARBA00023136"/>
    </source>
</evidence>
<feature type="transmembrane region" description="Helical" evidence="6">
    <location>
        <begin position="74"/>
        <end position="95"/>
    </location>
</feature>
<keyword evidence="3 6" id="KW-0812">Transmembrane</keyword>
<feature type="transmembrane region" description="Helical" evidence="6">
    <location>
        <begin position="377"/>
        <end position="400"/>
    </location>
</feature>
<dbReference type="InterPro" id="IPR011701">
    <property type="entry name" value="MFS"/>
</dbReference>
<dbReference type="Gene3D" id="1.20.1250.20">
    <property type="entry name" value="MFS general substrate transporter like domains"/>
    <property type="match status" value="1"/>
</dbReference>
<evidence type="ECO:0000256" key="3">
    <source>
        <dbReference type="ARBA" id="ARBA00022692"/>
    </source>
</evidence>
<accession>A0ABW4C213</accession>
<organism evidence="7 8">
    <name type="scientific">Lactiplantibacillus songbeiensis</name>
    <dbReference type="NCBI Taxonomy" id="2559920"/>
    <lineage>
        <taxon>Bacteria</taxon>
        <taxon>Bacillati</taxon>
        <taxon>Bacillota</taxon>
        <taxon>Bacilli</taxon>
        <taxon>Lactobacillales</taxon>
        <taxon>Lactobacillaceae</taxon>
        <taxon>Lactiplantibacillus</taxon>
    </lineage>
</organism>
<feature type="transmembrane region" description="Helical" evidence="6">
    <location>
        <begin position="349"/>
        <end position="371"/>
    </location>
</feature>
<keyword evidence="8" id="KW-1185">Reference proteome</keyword>
<comment type="caution">
    <text evidence="7">The sequence shown here is derived from an EMBL/GenBank/DDBJ whole genome shotgun (WGS) entry which is preliminary data.</text>
</comment>
<feature type="transmembrane region" description="Helical" evidence="6">
    <location>
        <begin position="172"/>
        <end position="195"/>
    </location>
</feature>
<dbReference type="EMBL" id="JBHTOJ010000017">
    <property type="protein sequence ID" value="MFD1420905.1"/>
    <property type="molecule type" value="Genomic_DNA"/>
</dbReference>
<feature type="transmembrane region" description="Helical" evidence="6">
    <location>
        <begin position="284"/>
        <end position="306"/>
    </location>
</feature>
<name>A0ABW4C213_9LACO</name>
<evidence type="ECO:0000313" key="7">
    <source>
        <dbReference type="EMBL" id="MFD1420905.1"/>
    </source>
</evidence>
<dbReference type="CDD" id="cd06173">
    <property type="entry name" value="MFS_MefA_like"/>
    <property type="match status" value="1"/>
</dbReference>